<dbReference type="RefSeq" id="WP_122924705.1">
    <property type="nucleotide sequence ID" value="NZ_RHHU01000010.1"/>
</dbReference>
<accession>A0A3M8DAA0</accession>
<organism evidence="2 3">
    <name type="scientific">Brevibacillus nitrificans</name>
    <dbReference type="NCBI Taxonomy" id="651560"/>
    <lineage>
        <taxon>Bacteria</taxon>
        <taxon>Bacillati</taxon>
        <taxon>Bacillota</taxon>
        <taxon>Bacilli</taxon>
        <taxon>Bacillales</taxon>
        <taxon>Paenibacillaceae</taxon>
        <taxon>Brevibacillus</taxon>
    </lineage>
</organism>
<dbReference type="SUPFAM" id="SSF54593">
    <property type="entry name" value="Glyoxalase/Bleomycin resistance protein/Dihydroxybiphenyl dioxygenase"/>
    <property type="match status" value="1"/>
</dbReference>
<dbReference type="EMBL" id="RHHU01000010">
    <property type="protein sequence ID" value="RNB84225.1"/>
    <property type="molecule type" value="Genomic_DNA"/>
</dbReference>
<dbReference type="PROSITE" id="PS51819">
    <property type="entry name" value="VOC"/>
    <property type="match status" value="1"/>
</dbReference>
<dbReference type="Proteomes" id="UP000269573">
    <property type="component" value="Unassembled WGS sequence"/>
</dbReference>
<protein>
    <submittedName>
        <fullName evidence="2">VOC family protein</fullName>
    </submittedName>
</protein>
<keyword evidence="3" id="KW-1185">Reference proteome</keyword>
<dbReference type="Gene3D" id="3.10.180.10">
    <property type="entry name" value="2,3-Dihydroxybiphenyl 1,2-Dioxygenase, domain 1"/>
    <property type="match status" value="1"/>
</dbReference>
<gene>
    <name evidence="2" type="ORF">EDM59_17145</name>
</gene>
<proteinExistence type="predicted"/>
<feature type="domain" description="VOC" evidence="1">
    <location>
        <begin position="7"/>
        <end position="117"/>
    </location>
</feature>
<evidence type="ECO:0000259" key="1">
    <source>
        <dbReference type="PROSITE" id="PS51819"/>
    </source>
</evidence>
<evidence type="ECO:0000313" key="2">
    <source>
        <dbReference type="EMBL" id="RNB84225.1"/>
    </source>
</evidence>
<evidence type="ECO:0000313" key="3">
    <source>
        <dbReference type="Proteomes" id="UP000269573"/>
    </source>
</evidence>
<comment type="caution">
    <text evidence="2">The sequence shown here is derived from an EMBL/GenBank/DDBJ whole genome shotgun (WGS) entry which is preliminary data.</text>
</comment>
<dbReference type="InterPro" id="IPR004360">
    <property type="entry name" value="Glyas_Fos-R_dOase_dom"/>
</dbReference>
<name>A0A3M8DAA0_9BACL</name>
<dbReference type="InterPro" id="IPR029068">
    <property type="entry name" value="Glyas_Bleomycin-R_OHBP_Dase"/>
</dbReference>
<dbReference type="CDD" id="cd06587">
    <property type="entry name" value="VOC"/>
    <property type="match status" value="1"/>
</dbReference>
<dbReference type="AlphaFoldDB" id="A0A3M8DAA0"/>
<sequence length="117" mass="13497">MSAFFKRIDTVFVPTRDVDRALDWYVTVLGGAPGWRSEKGEYQSVTFSDTSITLFLTSDENEFTPRHCAFNFYAPSAEAAYQHLVSHQVKVEEIAEWGAKYFVFYDLDGNRLEVCEY</sequence>
<dbReference type="Pfam" id="PF00903">
    <property type="entry name" value="Glyoxalase"/>
    <property type="match status" value="1"/>
</dbReference>
<reference evidence="2 3" key="1">
    <citation type="submission" date="2018-10" db="EMBL/GenBank/DDBJ databases">
        <title>Phylogenomics of Brevibacillus.</title>
        <authorList>
            <person name="Dunlap C."/>
        </authorList>
    </citation>
    <scope>NUCLEOTIDE SEQUENCE [LARGE SCALE GENOMIC DNA]</scope>
    <source>
        <strain evidence="2 3">JCM 15774</strain>
    </source>
</reference>
<dbReference type="InterPro" id="IPR037523">
    <property type="entry name" value="VOC_core"/>
</dbReference>